<evidence type="ECO:0000313" key="7">
    <source>
        <dbReference type="EMBL" id="GGC92713.1"/>
    </source>
</evidence>
<accession>A0A916XRK1</accession>
<name>A0A916XRK1_9HYPH</name>
<organism evidence="7 8">
    <name type="scientific">Chelatococcus reniformis</name>
    <dbReference type="NCBI Taxonomy" id="1494448"/>
    <lineage>
        <taxon>Bacteria</taxon>
        <taxon>Pseudomonadati</taxon>
        <taxon>Pseudomonadota</taxon>
        <taxon>Alphaproteobacteria</taxon>
        <taxon>Hyphomicrobiales</taxon>
        <taxon>Chelatococcaceae</taxon>
        <taxon>Chelatococcus</taxon>
    </lineage>
</organism>
<comment type="caution">
    <text evidence="7">The sequence shown here is derived from an EMBL/GenBank/DDBJ whole genome shotgun (WGS) entry which is preliminary data.</text>
</comment>
<proteinExistence type="inferred from homology"/>
<evidence type="ECO:0000259" key="6">
    <source>
        <dbReference type="Pfam" id="PF00881"/>
    </source>
</evidence>
<evidence type="ECO:0000256" key="3">
    <source>
        <dbReference type="ARBA" id="ARBA00022630"/>
    </source>
</evidence>
<feature type="domain" description="Nitroreductase" evidence="6">
    <location>
        <begin position="8"/>
        <end position="193"/>
    </location>
</feature>
<keyword evidence="3" id="KW-0285">Flavoprotein</keyword>
<sequence length="219" mass="24019">MDVSEAVARRISVRAFTPEPVPKHRVLSLLAKAGQAPSGGNLQPWRVHALTGPPLEELKARATANPAGEAPAYQVYPPGLWDPYRRRRSECGEDLYATIAIARQDRAGRLRQLAENGRLFGAPVGLFVSLDRRLGPPQWADLGIFLQTLMLLAVADGLSTCAQEYWSQYPQTLAELLDLPAEEMVFCGIALGYAAEHPINGLRTRREPLAAWAALHGFD</sequence>
<reference evidence="7" key="2">
    <citation type="submission" date="2020-09" db="EMBL/GenBank/DDBJ databases">
        <authorList>
            <person name="Sun Q."/>
            <person name="Zhou Y."/>
        </authorList>
    </citation>
    <scope>NUCLEOTIDE SEQUENCE</scope>
    <source>
        <strain evidence="7">CGMCC 1.12919</strain>
    </source>
</reference>
<evidence type="ECO:0000256" key="1">
    <source>
        <dbReference type="ARBA" id="ARBA00001917"/>
    </source>
</evidence>
<dbReference type="GO" id="GO:0016491">
    <property type="term" value="F:oxidoreductase activity"/>
    <property type="evidence" value="ECO:0007669"/>
    <property type="project" value="UniProtKB-KW"/>
</dbReference>
<keyword evidence="5" id="KW-0560">Oxidoreductase</keyword>
<dbReference type="EMBL" id="BMGG01000013">
    <property type="protein sequence ID" value="GGC92713.1"/>
    <property type="molecule type" value="Genomic_DNA"/>
</dbReference>
<protein>
    <submittedName>
        <fullName evidence="7">NADH dehydrogenase</fullName>
    </submittedName>
</protein>
<dbReference type="CDD" id="cd02136">
    <property type="entry name" value="PnbA_NfnB-like"/>
    <property type="match status" value="1"/>
</dbReference>
<dbReference type="InterPro" id="IPR000415">
    <property type="entry name" value="Nitroreductase-like"/>
</dbReference>
<reference evidence="7" key="1">
    <citation type="journal article" date="2014" name="Int. J. Syst. Evol. Microbiol.">
        <title>Complete genome sequence of Corynebacterium casei LMG S-19264T (=DSM 44701T), isolated from a smear-ripened cheese.</title>
        <authorList>
            <consortium name="US DOE Joint Genome Institute (JGI-PGF)"/>
            <person name="Walter F."/>
            <person name="Albersmeier A."/>
            <person name="Kalinowski J."/>
            <person name="Ruckert C."/>
        </authorList>
    </citation>
    <scope>NUCLEOTIDE SEQUENCE</scope>
    <source>
        <strain evidence="7">CGMCC 1.12919</strain>
    </source>
</reference>
<comment type="cofactor">
    <cofactor evidence="1">
        <name>FMN</name>
        <dbReference type="ChEBI" id="CHEBI:58210"/>
    </cofactor>
</comment>
<comment type="similarity">
    <text evidence="2">Belongs to the nitroreductase family.</text>
</comment>
<dbReference type="Proteomes" id="UP000637002">
    <property type="component" value="Unassembled WGS sequence"/>
</dbReference>
<keyword evidence="4" id="KW-0288">FMN</keyword>
<evidence type="ECO:0000256" key="4">
    <source>
        <dbReference type="ARBA" id="ARBA00022643"/>
    </source>
</evidence>
<dbReference type="AlphaFoldDB" id="A0A916XRK1"/>
<dbReference type="SUPFAM" id="SSF55469">
    <property type="entry name" value="FMN-dependent nitroreductase-like"/>
    <property type="match status" value="1"/>
</dbReference>
<dbReference type="InterPro" id="IPR029479">
    <property type="entry name" value="Nitroreductase"/>
</dbReference>
<gene>
    <name evidence="7" type="ORF">GCM10010994_58180</name>
</gene>
<evidence type="ECO:0000256" key="5">
    <source>
        <dbReference type="ARBA" id="ARBA00023002"/>
    </source>
</evidence>
<evidence type="ECO:0000256" key="2">
    <source>
        <dbReference type="ARBA" id="ARBA00007118"/>
    </source>
</evidence>
<dbReference type="PANTHER" id="PTHR43673:SF2">
    <property type="entry name" value="NITROREDUCTASE"/>
    <property type="match status" value="1"/>
</dbReference>
<keyword evidence="8" id="KW-1185">Reference proteome</keyword>
<dbReference type="Pfam" id="PF00881">
    <property type="entry name" value="Nitroreductase"/>
    <property type="match status" value="1"/>
</dbReference>
<dbReference type="Gene3D" id="3.40.109.10">
    <property type="entry name" value="NADH Oxidase"/>
    <property type="match status" value="1"/>
</dbReference>
<evidence type="ECO:0000313" key="8">
    <source>
        <dbReference type="Proteomes" id="UP000637002"/>
    </source>
</evidence>
<dbReference type="RefSeq" id="WP_188612698.1">
    <property type="nucleotide sequence ID" value="NZ_BMGG01000013.1"/>
</dbReference>
<dbReference type="PANTHER" id="PTHR43673">
    <property type="entry name" value="NAD(P)H NITROREDUCTASE YDGI-RELATED"/>
    <property type="match status" value="1"/>
</dbReference>